<feature type="region of interest" description="Disordered" evidence="1">
    <location>
        <begin position="1"/>
        <end position="62"/>
    </location>
</feature>
<evidence type="ECO:0000313" key="2">
    <source>
        <dbReference type="EMBL" id="KAJ8387115.1"/>
    </source>
</evidence>
<proteinExistence type="predicted"/>
<reference evidence="2" key="1">
    <citation type="journal article" date="2023" name="Science">
        <title>Genome structures resolve the early diversification of teleost fishes.</title>
        <authorList>
            <person name="Parey E."/>
            <person name="Louis A."/>
            <person name="Montfort J."/>
            <person name="Bouchez O."/>
            <person name="Roques C."/>
            <person name="Iampietro C."/>
            <person name="Lluch J."/>
            <person name="Castinel A."/>
            <person name="Donnadieu C."/>
            <person name="Desvignes T."/>
            <person name="Floi Bucao C."/>
            <person name="Jouanno E."/>
            <person name="Wen M."/>
            <person name="Mejri S."/>
            <person name="Dirks R."/>
            <person name="Jansen H."/>
            <person name="Henkel C."/>
            <person name="Chen W.J."/>
            <person name="Zahm M."/>
            <person name="Cabau C."/>
            <person name="Klopp C."/>
            <person name="Thompson A.W."/>
            <person name="Robinson-Rechavi M."/>
            <person name="Braasch I."/>
            <person name="Lecointre G."/>
            <person name="Bobe J."/>
            <person name="Postlethwait J.H."/>
            <person name="Berthelot C."/>
            <person name="Roest Crollius H."/>
            <person name="Guiguen Y."/>
        </authorList>
    </citation>
    <scope>NUCLEOTIDE SEQUENCE</scope>
    <source>
        <strain evidence="2">NC1722</strain>
    </source>
</reference>
<gene>
    <name evidence="2" type="ORF">AAFF_G00160550</name>
</gene>
<comment type="caution">
    <text evidence="2">The sequence shown here is derived from an EMBL/GenBank/DDBJ whole genome shotgun (WGS) entry which is preliminary data.</text>
</comment>
<dbReference type="Proteomes" id="UP001221898">
    <property type="component" value="Unassembled WGS sequence"/>
</dbReference>
<keyword evidence="3" id="KW-1185">Reference proteome</keyword>
<dbReference type="EMBL" id="JAINUG010000217">
    <property type="protein sequence ID" value="KAJ8387115.1"/>
    <property type="molecule type" value="Genomic_DNA"/>
</dbReference>
<name>A0AAD7RN42_9TELE</name>
<evidence type="ECO:0000313" key="3">
    <source>
        <dbReference type="Proteomes" id="UP001221898"/>
    </source>
</evidence>
<evidence type="ECO:0000256" key="1">
    <source>
        <dbReference type="SAM" id="MobiDB-lite"/>
    </source>
</evidence>
<feature type="region of interest" description="Disordered" evidence="1">
    <location>
        <begin position="83"/>
        <end position="103"/>
    </location>
</feature>
<dbReference type="AlphaFoldDB" id="A0AAD7RN42"/>
<feature type="compositionally biased region" description="Basic and acidic residues" evidence="1">
    <location>
        <begin position="40"/>
        <end position="55"/>
    </location>
</feature>
<protein>
    <submittedName>
        <fullName evidence="2">Uncharacterized protein</fullName>
    </submittedName>
</protein>
<organism evidence="2 3">
    <name type="scientific">Aldrovandia affinis</name>
    <dbReference type="NCBI Taxonomy" id="143900"/>
    <lineage>
        <taxon>Eukaryota</taxon>
        <taxon>Metazoa</taxon>
        <taxon>Chordata</taxon>
        <taxon>Craniata</taxon>
        <taxon>Vertebrata</taxon>
        <taxon>Euteleostomi</taxon>
        <taxon>Actinopterygii</taxon>
        <taxon>Neopterygii</taxon>
        <taxon>Teleostei</taxon>
        <taxon>Notacanthiformes</taxon>
        <taxon>Halosauridae</taxon>
        <taxon>Aldrovandia</taxon>
    </lineage>
</organism>
<sequence>MSSVPPEALCTKRGRSRQAQACTESAVGRENGAGGEGGEEEKPHAGPDLRAEHKTPVAIPHSHSIQREYCPLRVTRCLSPHSSSPAHLSRCPSPVPHSGLFNRKGMRRRSTAALQLPVSWPNDVASLLRKDEYRVMFFVVRLRSTIGNPRGTVRADSTWDQLRINADQCIPFRLDPPRALYCTVTLTYGDSAIQSGGEITEQTRLTTVRQELSNGSN</sequence>
<accession>A0AAD7RN42</accession>